<reference evidence="2" key="4">
    <citation type="submission" date="2019-03" db="UniProtKB">
        <authorList>
            <consortium name="EnsemblPlants"/>
        </authorList>
    </citation>
    <scope>IDENTIFICATION</scope>
</reference>
<dbReference type="Proteomes" id="UP000015105">
    <property type="component" value="Chromosome 6D"/>
</dbReference>
<dbReference type="PANTHER" id="PTHR35112:SF1">
    <property type="entry name" value="RING_FYVE_PHD ZINC FINGER SUPERFAMILY PROTEIN"/>
    <property type="match status" value="1"/>
</dbReference>
<name>A0A453MYM4_AEGTS</name>
<dbReference type="Pfam" id="PF25072">
    <property type="entry name" value="DUF7796"/>
    <property type="match status" value="1"/>
</dbReference>
<reference evidence="3" key="2">
    <citation type="journal article" date="2017" name="Nat. Plants">
        <title>The Aegilops tauschii genome reveals multiple impacts of transposons.</title>
        <authorList>
            <person name="Zhao G."/>
            <person name="Zou C."/>
            <person name="Li K."/>
            <person name="Wang K."/>
            <person name="Li T."/>
            <person name="Gao L."/>
            <person name="Zhang X."/>
            <person name="Wang H."/>
            <person name="Yang Z."/>
            <person name="Liu X."/>
            <person name="Jiang W."/>
            <person name="Mao L."/>
            <person name="Kong X."/>
            <person name="Jiao Y."/>
            <person name="Jia J."/>
        </authorList>
    </citation>
    <scope>NUCLEOTIDE SEQUENCE [LARGE SCALE GENOMIC DNA]</scope>
    <source>
        <strain evidence="3">cv. AL8/78</strain>
    </source>
</reference>
<protein>
    <recommendedName>
        <fullName evidence="1">DUF7796 domain-containing protein</fullName>
    </recommendedName>
</protein>
<proteinExistence type="predicted"/>
<reference evidence="2" key="3">
    <citation type="journal article" date="2017" name="Nature">
        <title>Genome sequence of the progenitor of the wheat D genome Aegilops tauschii.</title>
        <authorList>
            <person name="Luo M.C."/>
            <person name="Gu Y.Q."/>
            <person name="Puiu D."/>
            <person name="Wang H."/>
            <person name="Twardziok S.O."/>
            <person name="Deal K.R."/>
            <person name="Huo N."/>
            <person name="Zhu T."/>
            <person name="Wang L."/>
            <person name="Wang Y."/>
            <person name="McGuire P.E."/>
            <person name="Liu S."/>
            <person name="Long H."/>
            <person name="Ramasamy R.K."/>
            <person name="Rodriguez J.C."/>
            <person name="Van S.L."/>
            <person name="Yuan L."/>
            <person name="Wang Z."/>
            <person name="Xia Z."/>
            <person name="Xiao L."/>
            <person name="Anderson O.D."/>
            <person name="Ouyang S."/>
            <person name="Liang Y."/>
            <person name="Zimin A.V."/>
            <person name="Pertea G."/>
            <person name="Qi P."/>
            <person name="Bennetzen J.L."/>
            <person name="Dai X."/>
            <person name="Dawson M.W."/>
            <person name="Muller H.G."/>
            <person name="Kugler K."/>
            <person name="Rivarola-Duarte L."/>
            <person name="Spannagl M."/>
            <person name="Mayer K.F.X."/>
            <person name="Lu F.H."/>
            <person name="Bevan M.W."/>
            <person name="Leroy P."/>
            <person name="Li P."/>
            <person name="You F.M."/>
            <person name="Sun Q."/>
            <person name="Liu Z."/>
            <person name="Lyons E."/>
            <person name="Wicker T."/>
            <person name="Salzberg S.L."/>
            <person name="Devos K.M."/>
            <person name="Dvorak J."/>
        </authorList>
    </citation>
    <scope>NUCLEOTIDE SEQUENCE [LARGE SCALE GENOMIC DNA]</scope>
    <source>
        <strain evidence="2">cv. AL8/78</strain>
    </source>
</reference>
<evidence type="ECO:0000313" key="3">
    <source>
        <dbReference type="Proteomes" id="UP000015105"/>
    </source>
</evidence>
<accession>A0A453MYM4</accession>
<dbReference type="Gramene" id="AET6Gv20151300.7">
    <property type="protein sequence ID" value="AET6Gv20151300.7"/>
    <property type="gene ID" value="AET6Gv20151300"/>
</dbReference>
<evidence type="ECO:0000313" key="2">
    <source>
        <dbReference type="EnsemblPlants" id="AET6Gv20151300.7"/>
    </source>
</evidence>
<reference evidence="2" key="5">
    <citation type="journal article" date="2021" name="G3 (Bethesda)">
        <title>Aegilops tauschii genome assembly Aet v5.0 features greater sequence contiguity and improved annotation.</title>
        <authorList>
            <person name="Wang L."/>
            <person name="Zhu T."/>
            <person name="Rodriguez J.C."/>
            <person name="Deal K.R."/>
            <person name="Dubcovsky J."/>
            <person name="McGuire P.E."/>
            <person name="Lux T."/>
            <person name="Spannagl M."/>
            <person name="Mayer K.F.X."/>
            <person name="Baldrich P."/>
            <person name="Meyers B.C."/>
            <person name="Huo N."/>
            <person name="Gu Y.Q."/>
            <person name="Zhou H."/>
            <person name="Devos K.M."/>
            <person name="Bennetzen J.L."/>
            <person name="Unver T."/>
            <person name="Budak H."/>
            <person name="Gulick P.J."/>
            <person name="Galiba G."/>
            <person name="Kalapos B."/>
            <person name="Nelson D.R."/>
            <person name="Li P."/>
            <person name="You F.M."/>
            <person name="Luo M.C."/>
            <person name="Dvorak J."/>
        </authorList>
    </citation>
    <scope>NUCLEOTIDE SEQUENCE [LARGE SCALE GENOMIC DNA]</scope>
    <source>
        <strain evidence="2">cv. AL8/78</strain>
    </source>
</reference>
<dbReference type="InterPro" id="IPR056698">
    <property type="entry name" value="DUF7796"/>
</dbReference>
<dbReference type="EnsemblPlants" id="AET6Gv20151300.7">
    <property type="protein sequence ID" value="AET6Gv20151300.7"/>
    <property type="gene ID" value="AET6Gv20151300"/>
</dbReference>
<evidence type="ECO:0000259" key="1">
    <source>
        <dbReference type="Pfam" id="PF25072"/>
    </source>
</evidence>
<feature type="domain" description="DUF7796" evidence="1">
    <location>
        <begin position="71"/>
        <end position="167"/>
    </location>
</feature>
<sequence>MKPAGMAEYHPHPSSPRAAQRRRLVFVLAPLLLFLAAALSFPSALRLPALRFPPRAPPAASHHRRSPAHGRGRVAVCLVGGARRFELTGPSIARHVLGAPALDGRAVDVFLHSPLDADAYKLSLLARAVGKETKLAAVRVFRPEPVEETPDRARVLTAANSPNGIQVRTTTILYLASFTACFHALQPQNYS</sequence>
<dbReference type="PANTHER" id="PTHR35112">
    <property type="entry name" value="OS08G0360500 PROTEIN"/>
    <property type="match status" value="1"/>
</dbReference>
<keyword evidence="3" id="KW-1185">Reference proteome</keyword>
<organism evidence="2 3">
    <name type="scientific">Aegilops tauschii subsp. strangulata</name>
    <name type="common">Goatgrass</name>
    <dbReference type="NCBI Taxonomy" id="200361"/>
    <lineage>
        <taxon>Eukaryota</taxon>
        <taxon>Viridiplantae</taxon>
        <taxon>Streptophyta</taxon>
        <taxon>Embryophyta</taxon>
        <taxon>Tracheophyta</taxon>
        <taxon>Spermatophyta</taxon>
        <taxon>Magnoliopsida</taxon>
        <taxon>Liliopsida</taxon>
        <taxon>Poales</taxon>
        <taxon>Poaceae</taxon>
        <taxon>BOP clade</taxon>
        <taxon>Pooideae</taxon>
        <taxon>Triticodae</taxon>
        <taxon>Triticeae</taxon>
        <taxon>Triticinae</taxon>
        <taxon>Aegilops</taxon>
    </lineage>
</organism>
<reference evidence="3" key="1">
    <citation type="journal article" date="2014" name="Science">
        <title>Ancient hybridizations among the ancestral genomes of bread wheat.</title>
        <authorList>
            <consortium name="International Wheat Genome Sequencing Consortium,"/>
            <person name="Marcussen T."/>
            <person name="Sandve S.R."/>
            <person name="Heier L."/>
            <person name="Spannagl M."/>
            <person name="Pfeifer M."/>
            <person name="Jakobsen K.S."/>
            <person name="Wulff B.B."/>
            <person name="Steuernagel B."/>
            <person name="Mayer K.F."/>
            <person name="Olsen O.A."/>
        </authorList>
    </citation>
    <scope>NUCLEOTIDE SEQUENCE [LARGE SCALE GENOMIC DNA]</scope>
    <source>
        <strain evidence="3">cv. AL8/78</strain>
    </source>
</reference>
<dbReference type="AlphaFoldDB" id="A0A453MYM4"/>